<comment type="cofactor">
    <cofactor evidence="1">
        <name>pyridoxal 5'-phosphate</name>
        <dbReference type="ChEBI" id="CHEBI:597326"/>
    </cofactor>
</comment>
<dbReference type="SUPFAM" id="SSF56752">
    <property type="entry name" value="D-aminoacid aminotransferase-like PLP-dependent enzymes"/>
    <property type="match status" value="1"/>
</dbReference>
<evidence type="ECO:0000256" key="3">
    <source>
        <dbReference type="ARBA" id="ARBA00022898"/>
    </source>
</evidence>
<reference evidence="4" key="1">
    <citation type="submission" date="2018-05" db="EMBL/GenBank/DDBJ databases">
        <authorList>
            <person name="Lanie J.A."/>
            <person name="Ng W.-L."/>
            <person name="Kazmierczak K.M."/>
            <person name="Andrzejewski T.M."/>
            <person name="Davidsen T.M."/>
            <person name="Wayne K.J."/>
            <person name="Tettelin H."/>
            <person name="Glass J.I."/>
            <person name="Rusch D."/>
            <person name="Podicherti R."/>
            <person name="Tsui H.-C.T."/>
            <person name="Winkler M.E."/>
        </authorList>
    </citation>
    <scope>NUCLEOTIDE SEQUENCE</scope>
</reference>
<dbReference type="GO" id="GO:0005829">
    <property type="term" value="C:cytosol"/>
    <property type="evidence" value="ECO:0007669"/>
    <property type="project" value="TreeGrafter"/>
</dbReference>
<evidence type="ECO:0000256" key="2">
    <source>
        <dbReference type="ARBA" id="ARBA00009320"/>
    </source>
</evidence>
<dbReference type="Gene3D" id="3.20.10.10">
    <property type="entry name" value="D-amino Acid Aminotransferase, subunit A, domain 2"/>
    <property type="match status" value="1"/>
</dbReference>
<dbReference type="GO" id="GO:0003824">
    <property type="term" value="F:catalytic activity"/>
    <property type="evidence" value="ECO:0007669"/>
    <property type="project" value="InterPro"/>
</dbReference>
<comment type="similarity">
    <text evidence="2">Belongs to the class-IV pyridoxal-phosphate-dependent aminotransferase family.</text>
</comment>
<evidence type="ECO:0000256" key="1">
    <source>
        <dbReference type="ARBA" id="ARBA00001933"/>
    </source>
</evidence>
<dbReference type="CDD" id="cd01558">
    <property type="entry name" value="D-AAT_like"/>
    <property type="match status" value="1"/>
</dbReference>
<sequence length="281" mass="30734">MSTVYLNGEFLPKDRATISADDRGFLLSDGIYEVTPAYRGRLFRIEQHMRRLRHGLDALRIEYDSAGLPEMHADLIAANSLDTEDVAIVYLQITRGAAPRTHHFPPEGTPPTVYAFAQAYHRPASARWEQGYEAVTVPDDRWARVDIKSIGLLPNVLAQQVAAEAGVADALLVKDGVALEGSHNNLFAVFDGVVTTHPATHQILHGVTRAYVIELAKGQGLPVEERPVTLEEIRAADEIFFTGTTTEVRPTVRLDDQPVGSGKVGPVARALYEAFQAGTQA</sequence>
<dbReference type="FunFam" id="3.20.10.10:FF:000002">
    <property type="entry name" value="D-alanine aminotransferase"/>
    <property type="match status" value="1"/>
</dbReference>
<evidence type="ECO:0000313" key="4">
    <source>
        <dbReference type="EMBL" id="SUZ86943.1"/>
    </source>
</evidence>
<dbReference type="PANTHER" id="PTHR42743:SF10">
    <property type="entry name" value="D-ALANINE AMINOTRANSFERASE"/>
    <property type="match status" value="1"/>
</dbReference>
<protein>
    <recommendedName>
        <fullName evidence="5">Aminotransferase</fullName>
    </recommendedName>
</protein>
<dbReference type="GO" id="GO:0046394">
    <property type="term" value="P:carboxylic acid biosynthetic process"/>
    <property type="evidence" value="ECO:0007669"/>
    <property type="project" value="UniProtKB-ARBA"/>
</dbReference>
<dbReference type="InterPro" id="IPR036038">
    <property type="entry name" value="Aminotransferase-like"/>
</dbReference>
<dbReference type="Pfam" id="PF01063">
    <property type="entry name" value="Aminotran_4"/>
    <property type="match status" value="1"/>
</dbReference>
<evidence type="ECO:0008006" key="5">
    <source>
        <dbReference type="Google" id="ProtNLM"/>
    </source>
</evidence>
<accession>A0A381RC85</accession>
<dbReference type="AlphaFoldDB" id="A0A381RC85"/>
<dbReference type="Gene3D" id="3.30.470.10">
    <property type="match status" value="1"/>
</dbReference>
<proteinExistence type="inferred from homology"/>
<dbReference type="InterPro" id="IPR043131">
    <property type="entry name" value="BCAT-like_N"/>
</dbReference>
<dbReference type="PROSITE" id="PS00770">
    <property type="entry name" value="AA_TRANSFER_CLASS_4"/>
    <property type="match status" value="1"/>
</dbReference>
<dbReference type="InterPro" id="IPR043132">
    <property type="entry name" value="BCAT-like_C"/>
</dbReference>
<name>A0A381RC85_9ZZZZ</name>
<dbReference type="InterPro" id="IPR018300">
    <property type="entry name" value="Aminotrans_IV_CS"/>
</dbReference>
<keyword evidence="3" id="KW-0663">Pyridoxal phosphate</keyword>
<dbReference type="InterPro" id="IPR050571">
    <property type="entry name" value="Class-IV_PLP-Dep_Aminotrnsfr"/>
</dbReference>
<organism evidence="4">
    <name type="scientific">marine metagenome</name>
    <dbReference type="NCBI Taxonomy" id="408172"/>
    <lineage>
        <taxon>unclassified sequences</taxon>
        <taxon>metagenomes</taxon>
        <taxon>ecological metagenomes</taxon>
    </lineage>
</organism>
<gene>
    <name evidence="4" type="ORF">METZ01_LOCUS39797</name>
</gene>
<dbReference type="PANTHER" id="PTHR42743">
    <property type="entry name" value="AMINO-ACID AMINOTRANSFERASE"/>
    <property type="match status" value="1"/>
</dbReference>
<dbReference type="InterPro" id="IPR001544">
    <property type="entry name" value="Aminotrans_IV"/>
</dbReference>
<dbReference type="GO" id="GO:0008652">
    <property type="term" value="P:amino acid biosynthetic process"/>
    <property type="evidence" value="ECO:0007669"/>
    <property type="project" value="UniProtKB-ARBA"/>
</dbReference>
<dbReference type="EMBL" id="UINC01001705">
    <property type="protein sequence ID" value="SUZ86943.1"/>
    <property type="molecule type" value="Genomic_DNA"/>
</dbReference>